<keyword evidence="5" id="KW-1185">Reference proteome</keyword>
<keyword evidence="2" id="KW-0472">Membrane</keyword>
<dbReference type="AlphaFoldDB" id="A0AAD8KI68"/>
<evidence type="ECO:0000313" key="4">
    <source>
        <dbReference type="EMBL" id="KAK1423380.1"/>
    </source>
</evidence>
<name>A0AAD8KI68_TARER</name>
<evidence type="ECO:0000259" key="3">
    <source>
        <dbReference type="Pfam" id="PF13963"/>
    </source>
</evidence>
<keyword evidence="2" id="KW-0812">Transmembrane</keyword>
<accession>A0AAD8KI68</accession>
<comment type="caution">
    <text evidence="4">The sequence shown here is derived from an EMBL/GenBank/DDBJ whole genome shotgun (WGS) entry which is preliminary data.</text>
</comment>
<feature type="region of interest" description="Disordered" evidence="1">
    <location>
        <begin position="82"/>
        <end position="103"/>
    </location>
</feature>
<dbReference type="PANTHER" id="PTHR48258:SF10">
    <property type="entry name" value="DUF4218 DOMAIN-CONTAINING PROTEIN"/>
    <property type="match status" value="1"/>
</dbReference>
<evidence type="ECO:0000256" key="1">
    <source>
        <dbReference type="SAM" id="MobiDB-lite"/>
    </source>
</evidence>
<feature type="domain" description="Transposase-associated" evidence="3">
    <location>
        <begin position="5"/>
        <end position="78"/>
    </location>
</feature>
<organism evidence="4 5">
    <name type="scientific">Tagetes erecta</name>
    <name type="common">African marigold</name>
    <dbReference type="NCBI Taxonomy" id="13708"/>
    <lineage>
        <taxon>Eukaryota</taxon>
        <taxon>Viridiplantae</taxon>
        <taxon>Streptophyta</taxon>
        <taxon>Embryophyta</taxon>
        <taxon>Tracheophyta</taxon>
        <taxon>Spermatophyta</taxon>
        <taxon>Magnoliopsida</taxon>
        <taxon>eudicotyledons</taxon>
        <taxon>Gunneridae</taxon>
        <taxon>Pentapetalae</taxon>
        <taxon>asterids</taxon>
        <taxon>campanulids</taxon>
        <taxon>Asterales</taxon>
        <taxon>Asteraceae</taxon>
        <taxon>Asteroideae</taxon>
        <taxon>Heliantheae alliance</taxon>
        <taxon>Tageteae</taxon>
        <taxon>Tagetes</taxon>
    </lineage>
</organism>
<dbReference type="Pfam" id="PF13963">
    <property type="entry name" value="Transpos_assoc"/>
    <property type="match status" value="1"/>
</dbReference>
<protein>
    <recommendedName>
        <fullName evidence="3">Transposase-associated domain-containing protein</fullName>
    </recommendedName>
</protein>
<gene>
    <name evidence="4" type="ORF">QVD17_18682</name>
</gene>
<dbReference type="EMBL" id="JAUHHV010000005">
    <property type="protein sequence ID" value="KAK1423380.1"/>
    <property type="molecule type" value="Genomic_DNA"/>
</dbReference>
<dbReference type="Proteomes" id="UP001229421">
    <property type="component" value="Unassembled WGS sequence"/>
</dbReference>
<sequence length="258" mass="29485">MTLDKSWTKITNKVDATFVKGALAFADRGETYVDTEGRIYCPCRKCVNARKHIPRDVATHIIHNGFDSTYNVWIHHGEHLPGYERDGTNNERELNESESNDGVDELLHDAFPTSGESEAQNYSDNANLRNNPNVDKLIIDMEKPLYPGNLAKNVIADQGKSFALDVFRLNGRGIGKKDVRILPDNMMKKAIWFIFNNCEQIQPYLEEHLQVLQTEHPESADFSKLQQSKFQDWFSKRVMAFVGLGFATLFIYCLAHPF</sequence>
<keyword evidence="2" id="KW-1133">Transmembrane helix</keyword>
<feature type="compositionally biased region" description="Basic and acidic residues" evidence="1">
    <location>
        <begin position="82"/>
        <end position="95"/>
    </location>
</feature>
<dbReference type="PANTHER" id="PTHR48258">
    <property type="entry name" value="DUF4218 DOMAIN-CONTAINING PROTEIN-RELATED"/>
    <property type="match status" value="1"/>
</dbReference>
<evidence type="ECO:0000256" key="2">
    <source>
        <dbReference type="SAM" id="Phobius"/>
    </source>
</evidence>
<dbReference type="InterPro" id="IPR029480">
    <property type="entry name" value="Transpos_assoc"/>
</dbReference>
<evidence type="ECO:0000313" key="5">
    <source>
        <dbReference type="Proteomes" id="UP001229421"/>
    </source>
</evidence>
<proteinExistence type="predicted"/>
<feature type="transmembrane region" description="Helical" evidence="2">
    <location>
        <begin position="238"/>
        <end position="257"/>
    </location>
</feature>
<reference evidence="4" key="1">
    <citation type="journal article" date="2023" name="bioRxiv">
        <title>Improved chromosome-level genome assembly for marigold (Tagetes erecta).</title>
        <authorList>
            <person name="Jiang F."/>
            <person name="Yuan L."/>
            <person name="Wang S."/>
            <person name="Wang H."/>
            <person name="Xu D."/>
            <person name="Wang A."/>
            <person name="Fan W."/>
        </authorList>
    </citation>
    <scope>NUCLEOTIDE SEQUENCE</scope>
    <source>
        <strain evidence="4">WSJ</strain>
        <tissue evidence="4">Leaf</tissue>
    </source>
</reference>